<feature type="region of interest" description="Disordered" evidence="1">
    <location>
        <begin position="91"/>
        <end position="121"/>
    </location>
</feature>
<comment type="caution">
    <text evidence="2">The sequence shown here is derived from an EMBL/GenBank/DDBJ whole genome shotgun (WGS) entry which is preliminary data.</text>
</comment>
<feature type="compositionally biased region" description="Basic and acidic residues" evidence="1">
    <location>
        <begin position="91"/>
        <end position="114"/>
    </location>
</feature>
<gene>
    <name evidence="2" type="ORF">JZ751_001918</name>
</gene>
<accession>A0A8T2P406</accession>
<dbReference type="AlphaFoldDB" id="A0A8T2P406"/>
<dbReference type="EMBL" id="JAFBMS010000011">
    <property type="protein sequence ID" value="KAG9348183.1"/>
    <property type="molecule type" value="Genomic_DNA"/>
</dbReference>
<dbReference type="Proteomes" id="UP000824540">
    <property type="component" value="Unassembled WGS sequence"/>
</dbReference>
<organism evidence="2 3">
    <name type="scientific">Albula glossodonta</name>
    <name type="common">roundjaw bonefish</name>
    <dbReference type="NCBI Taxonomy" id="121402"/>
    <lineage>
        <taxon>Eukaryota</taxon>
        <taxon>Metazoa</taxon>
        <taxon>Chordata</taxon>
        <taxon>Craniata</taxon>
        <taxon>Vertebrata</taxon>
        <taxon>Euteleostomi</taxon>
        <taxon>Actinopterygii</taxon>
        <taxon>Neopterygii</taxon>
        <taxon>Teleostei</taxon>
        <taxon>Albuliformes</taxon>
        <taxon>Albulidae</taxon>
        <taxon>Albula</taxon>
    </lineage>
</organism>
<evidence type="ECO:0000256" key="1">
    <source>
        <dbReference type="SAM" id="MobiDB-lite"/>
    </source>
</evidence>
<protein>
    <submittedName>
        <fullName evidence="2">Uncharacterized protein</fullName>
    </submittedName>
</protein>
<proteinExistence type="predicted"/>
<sequence>MELDWTREDWTGTSKLAGSVDIVSGGTHGVTFQVLIVSVSDQCLTSGGIVSCLSASRRQAGKLSLGLPALSFFRLLNLDLNQLWASTRERGTERFRERGGQERREEREREREEDGPSEAPHLLRLQAGLPQPGLCLVSALPQDPHVLLQPLHMQRKRDKVRD</sequence>
<name>A0A8T2P406_9TELE</name>
<reference evidence="2" key="1">
    <citation type="thesis" date="2021" institute="BYU ScholarsArchive" country="Provo, UT, USA">
        <title>Applications of and Algorithms for Genome Assembly and Genomic Analyses with an Emphasis on Marine Teleosts.</title>
        <authorList>
            <person name="Pickett B.D."/>
        </authorList>
    </citation>
    <scope>NUCLEOTIDE SEQUENCE</scope>
    <source>
        <strain evidence="2">HI-2016</strain>
    </source>
</reference>
<evidence type="ECO:0000313" key="3">
    <source>
        <dbReference type="Proteomes" id="UP000824540"/>
    </source>
</evidence>
<keyword evidence="3" id="KW-1185">Reference proteome</keyword>
<evidence type="ECO:0000313" key="2">
    <source>
        <dbReference type="EMBL" id="KAG9348183.1"/>
    </source>
</evidence>